<feature type="domain" description="Biotin carboxylation" evidence="9">
    <location>
        <begin position="8"/>
        <end position="457"/>
    </location>
</feature>
<evidence type="ECO:0000259" key="7">
    <source>
        <dbReference type="PROSITE" id="PS50968"/>
    </source>
</evidence>
<keyword evidence="3 6" id="KW-0547">Nucleotide-binding</keyword>
<evidence type="ECO:0000256" key="3">
    <source>
        <dbReference type="ARBA" id="ARBA00022741"/>
    </source>
</evidence>
<dbReference type="EC" id="6.3.4.14" evidence="10"/>
<dbReference type="InterPro" id="IPR048429">
    <property type="entry name" value="MCC_alpha_BT"/>
</dbReference>
<evidence type="ECO:0000313" key="11">
    <source>
        <dbReference type="Proteomes" id="UP000000851"/>
    </source>
</evidence>
<dbReference type="GO" id="GO:0005524">
    <property type="term" value="F:ATP binding"/>
    <property type="evidence" value="ECO:0007669"/>
    <property type="project" value="UniProtKB-UniRule"/>
</dbReference>
<keyword evidence="4 6" id="KW-0067">ATP-binding</keyword>
<dbReference type="Pfam" id="PF02785">
    <property type="entry name" value="Biotin_carb_C"/>
    <property type="match status" value="1"/>
</dbReference>
<dbReference type="EMBL" id="CP001700">
    <property type="protein sequence ID" value="ACU73298.1"/>
    <property type="molecule type" value="Genomic_DNA"/>
</dbReference>
<dbReference type="GO" id="GO:0004075">
    <property type="term" value="F:biotin carboxylase activity"/>
    <property type="evidence" value="ECO:0007669"/>
    <property type="project" value="UniProtKB-EC"/>
</dbReference>
<keyword evidence="2 10" id="KW-0436">Ligase</keyword>
<comment type="cofactor">
    <cofactor evidence="1">
        <name>biotin</name>
        <dbReference type="ChEBI" id="CHEBI:57586"/>
    </cofactor>
</comment>
<dbReference type="PANTHER" id="PTHR18866:SF126">
    <property type="entry name" value="BIOTIN CARBOXYLASE"/>
    <property type="match status" value="1"/>
</dbReference>
<dbReference type="SUPFAM" id="SSF51246">
    <property type="entry name" value="Rudiment single hybrid motif"/>
    <property type="match status" value="1"/>
</dbReference>
<dbReference type="PROSITE" id="PS00867">
    <property type="entry name" value="CPSASE_2"/>
    <property type="match status" value="1"/>
</dbReference>
<dbReference type="InterPro" id="IPR011054">
    <property type="entry name" value="Rudment_hybrid_motif"/>
</dbReference>
<dbReference type="Proteomes" id="UP000000851">
    <property type="component" value="Chromosome"/>
</dbReference>
<feature type="domain" description="Lipoyl-binding" evidence="7">
    <location>
        <begin position="581"/>
        <end position="663"/>
    </location>
</feature>
<dbReference type="Gene3D" id="2.40.50.100">
    <property type="match status" value="1"/>
</dbReference>
<name>C7PW50_CATAD</name>
<dbReference type="InterPro" id="IPR050856">
    <property type="entry name" value="Biotin_carboxylase_complex"/>
</dbReference>
<dbReference type="Pfam" id="PF00289">
    <property type="entry name" value="Biotin_carb_N"/>
    <property type="match status" value="1"/>
</dbReference>
<dbReference type="GO" id="GO:0046872">
    <property type="term" value="F:metal ion binding"/>
    <property type="evidence" value="ECO:0007669"/>
    <property type="project" value="InterPro"/>
</dbReference>
<dbReference type="SUPFAM" id="SSF52440">
    <property type="entry name" value="PreATP-grasp domain"/>
    <property type="match status" value="1"/>
</dbReference>
<dbReference type="RefSeq" id="WP_015793027.1">
    <property type="nucleotide sequence ID" value="NC_013131.1"/>
</dbReference>
<dbReference type="KEGG" id="cai:Caci_4434"/>
<dbReference type="eggNOG" id="COG4770">
    <property type="taxonomic scope" value="Bacteria"/>
</dbReference>
<feature type="domain" description="ATP-grasp" evidence="8">
    <location>
        <begin position="127"/>
        <end position="317"/>
    </location>
</feature>
<evidence type="ECO:0000256" key="4">
    <source>
        <dbReference type="ARBA" id="ARBA00022840"/>
    </source>
</evidence>
<dbReference type="SUPFAM" id="SSF56059">
    <property type="entry name" value="Glutathione synthetase ATP-binding domain-like"/>
    <property type="match status" value="1"/>
</dbReference>
<evidence type="ECO:0000256" key="2">
    <source>
        <dbReference type="ARBA" id="ARBA00022598"/>
    </source>
</evidence>
<sequence>MADFTTGPLNSVLVANRGEIARRVFATCRRLGYGTVAVFSDADSEALHTREADVAVRLPGNTSAETYLRSDLLIEAALASGADAVHPGYGFLSEKEDFAQAVVDAGLRWLGPPPSAIAAMGSKVAAKKMMAAAGVPVLRELSADEVAEADLPVLIKASAGGGGRGMRVVRTLAELPGQWEAAQAEAASAFGDGTVFCEQYIETGRHIEVQILADAHGTVWAVGERECSIQRRHQKVVEEAPSPFVQAHPELRAQLFAAARDAAAVIGYVGAGTVEFLVAPDGSFAFLEMNTRLQVEHPVTELTCGLDLVAWQLRIATGEALPDAGEPGARGSAIEVRLYAEDPAKDWQPASGTLHAFGMPGVAYEFEVPVGLNEPLLRLDSGVESGSVVGVYYDPMLAKVIAWAPRRAEAARLLASALAKAEIHGVVTNRDLLVNVLRHPAFLAGDTDTAFFSTYGLDVLAAPLASPETERVSALAGALAVAAANRAEATVLGGLPSGWRNVPSQSQRRVLSAGESEYEVRYRFGRDGLVAEGYDGVALISATPAEVVLDIKGLRRTFRIGRHPHTVVVDSPAGSVTFTLVPTFTDPADAVAAGSLLAPMPGSVVRLGAAGVGDAVAAGQPILWLEAMKMEHQVSAPVAGVLSALPVSVGTQVDVGTVLAVVEEVGAG</sequence>
<dbReference type="PROSITE" id="PS50979">
    <property type="entry name" value="BC"/>
    <property type="match status" value="1"/>
</dbReference>
<dbReference type="Pfam" id="PF00364">
    <property type="entry name" value="Biotin_lipoyl"/>
    <property type="match status" value="1"/>
</dbReference>
<dbReference type="PROSITE" id="PS00188">
    <property type="entry name" value="BIOTIN"/>
    <property type="match status" value="1"/>
</dbReference>
<dbReference type="HOGENOM" id="CLU_000395_3_3_11"/>
<dbReference type="InterPro" id="IPR016185">
    <property type="entry name" value="PreATP-grasp_dom_sf"/>
</dbReference>
<dbReference type="PROSITE" id="PS50968">
    <property type="entry name" value="BIOTINYL_LIPOYL"/>
    <property type="match status" value="1"/>
</dbReference>
<dbReference type="InParanoid" id="C7PW50"/>
<dbReference type="Pfam" id="PF21139">
    <property type="entry name" value="BT_MCC_alpha"/>
    <property type="match status" value="1"/>
</dbReference>
<organism evidence="10 11">
    <name type="scientific">Catenulispora acidiphila (strain DSM 44928 / JCM 14897 / NBRC 102108 / NRRL B-24433 / ID139908)</name>
    <dbReference type="NCBI Taxonomy" id="479433"/>
    <lineage>
        <taxon>Bacteria</taxon>
        <taxon>Bacillati</taxon>
        <taxon>Actinomycetota</taxon>
        <taxon>Actinomycetes</taxon>
        <taxon>Catenulisporales</taxon>
        <taxon>Catenulisporaceae</taxon>
        <taxon>Catenulispora</taxon>
    </lineage>
</organism>
<protein>
    <submittedName>
        <fullName evidence="10">Biotin carboxylase</fullName>
        <ecNumber evidence="10">6.3.4.14</ecNumber>
    </submittedName>
</protein>
<dbReference type="InterPro" id="IPR011053">
    <property type="entry name" value="Single_hybrid_motif"/>
</dbReference>
<evidence type="ECO:0000259" key="9">
    <source>
        <dbReference type="PROSITE" id="PS50979"/>
    </source>
</evidence>
<dbReference type="InterPro" id="IPR005479">
    <property type="entry name" value="CPAse_ATP-bd"/>
</dbReference>
<gene>
    <name evidence="10" type="ordered locus">Caci_4434</name>
</gene>
<dbReference type="Pfam" id="PF02786">
    <property type="entry name" value="CPSase_L_D2"/>
    <property type="match status" value="1"/>
</dbReference>
<dbReference type="InterPro" id="IPR000089">
    <property type="entry name" value="Biotin_lipoyl"/>
</dbReference>
<evidence type="ECO:0000256" key="6">
    <source>
        <dbReference type="PROSITE-ProRule" id="PRU00409"/>
    </source>
</evidence>
<dbReference type="OrthoDB" id="9760256at2"/>
<dbReference type="InterPro" id="IPR001882">
    <property type="entry name" value="Biotin_BS"/>
</dbReference>
<dbReference type="CDD" id="cd06850">
    <property type="entry name" value="biotinyl_domain"/>
    <property type="match status" value="1"/>
</dbReference>
<dbReference type="InterPro" id="IPR005482">
    <property type="entry name" value="Biotin_COase_C"/>
</dbReference>
<dbReference type="InterPro" id="IPR011764">
    <property type="entry name" value="Biotin_carboxylation_dom"/>
</dbReference>
<dbReference type="SUPFAM" id="SSF51230">
    <property type="entry name" value="Single hybrid motif"/>
    <property type="match status" value="1"/>
</dbReference>
<evidence type="ECO:0000313" key="10">
    <source>
        <dbReference type="EMBL" id="ACU73298.1"/>
    </source>
</evidence>
<proteinExistence type="predicted"/>
<keyword evidence="11" id="KW-1185">Reference proteome</keyword>
<accession>C7PW50</accession>
<reference evidence="10 11" key="1">
    <citation type="journal article" date="2009" name="Stand. Genomic Sci.">
        <title>Complete genome sequence of Catenulispora acidiphila type strain (ID 139908).</title>
        <authorList>
            <person name="Copeland A."/>
            <person name="Lapidus A."/>
            <person name="Glavina Del Rio T."/>
            <person name="Nolan M."/>
            <person name="Lucas S."/>
            <person name="Chen F."/>
            <person name="Tice H."/>
            <person name="Cheng J.F."/>
            <person name="Bruce D."/>
            <person name="Goodwin L."/>
            <person name="Pitluck S."/>
            <person name="Mikhailova N."/>
            <person name="Pati A."/>
            <person name="Ivanova N."/>
            <person name="Mavromatis K."/>
            <person name="Chen A."/>
            <person name="Palaniappan K."/>
            <person name="Chain P."/>
            <person name="Land M."/>
            <person name="Hauser L."/>
            <person name="Chang Y.J."/>
            <person name="Jeffries C.D."/>
            <person name="Chertkov O."/>
            <person name="Brettin T."/>
            <person name="Detter J.C."/>
            <person name="Han C."/>
            <person name="Ali Z."/>
            <person name="Tindall B.J."/>
            <person name="Goker M."/>
            <person name="Bristow J."/>
            <person name="Eisen J.A."/>
            <person name="Markowitz V."/>
            <person name="Hugenholtz P."/>
            <person name="Kyrpides N.C."/>
            <person name="Klenk H.P."/>
        </authorList>
    </citation>
    <scope>NUCLEOTIDE SEQUENCE [LARGE SCALE GENOMIC DNA]</scope>
    <source>
        <strain evidence="11">DSM 44928 / JCM 14897 / NBRC 102108 / NRRL B-24433 / ID139908</strain>
    </source>
</reference>
<dbReference type="InterPro" id="IPR011761">
    <property type="entry name" value="ATP-grasp"/>
</dbReference>
<dbReference type="STRING" id="479433.Caci_4434"/>
<dbReference type="Gene3D" id="3.30.470.20">
    <property type="entry name" value="ATP-grasp fold, B domain"/>
    <property type="match status" value="1"/>
</dbReference>
<evidence type="ECO:0000256" key="1">
    <source>
        <dbReference type="ARBA" id="ARBA00001953"/>
    </source>
</evidence>
<evidence type="ECO:0000259" key="8">
    <source>
        <dbReference type="PROSITE" id="PS50975"/>
    </source>
</evidence>
<keyword evidence="5" id="KW-0092">Biotin</keyword>
<evidence type="ECO:0000256" key="5">
    <source>
        <dbReference type="ARBA" id="ARBA00023267"/>
    </source>
</evidence>
<dbReference type="PROSITE" id="PS50975">
    <property type="entry name" value="ATP_GRASP"/>
    <property type="match status" value="1"/>
</dbReference>
<dbReference type="SMART" id="SM00878">
    <property type="entry name" value="Biotin_carb_C"/>
    <property type="match status" value="1"/>
</dbReference>
<dbReference type="InterPro" id="IPR005481">
    <property type="entry name" value="BC-like_N"/>
</dbReference>
<dbReference type="AlphaFoldDB" id="C7PW50"/>
<dbReference type="FunCoup" id="C7PW50">
    <property type="interactions" value="107"/>
</dbReference>
<dbReference type="PANTHER" id="PTHR18866">
    <property type="entry name" value="CARBOXYLASE:PYRUVATE/ACETYL-COA/PROPIONYL-COA CARBOXYLASE"/>
    <property type="match status" value="1"/>
</dbReference>